<evidence type="ECO:0000256" key="2">
    <source>
        <dbReference type="ARBA" id="ARBA00022741"/>
    </source>
</evidence>
<dbReference type="Pfam" id="PF00679">
    <property type="entry name" value="EFG_C"/>
    <property type="match status" value="1"/>
</dbReference>
<reference evidence="8 9" key="1">
    <citation type="submission" date="2020-05" db="EMBL/GenBank/DDBJ databases">
        <title>Complete genome sequence of Gemmatimonas greenlandica TET16.</title>
        <authorList>
            <person name="Zeng Y."/>
        </authorList>
    </citation>
    <scope>NUCLEOTIDE SEQUENCE [LARGE SCALE GENOMIC DNA]</scope>
    <source>
        <strain evidence="8 9">TET16</strain>
    </source>
</reference>
<organism evidence="8 9">
    <name type="scientific">Gemmatimonas groenlandica</name>
    <dbReference type="NCBI Taxonomy" id="2732249"/>
    <lineage>
        <taxon>Bacteria</taxon>
        <taxon>Pseudomonadati</taxon>
        <taxon>Gemmatimonadota</taxon>
        <taxon>Gemmatimonadia</taxon>
        <taxon>Gemmatimonadales</taxon>
        <taxon>Gemmatimonadaceae</taxon>
        <taxon>Gemmatimonas</taxon>
    </lineage>
</organism>
<dbReference type="NCBIfam" id="NF009381">
    <property type="entry name" value="PRK12740.1-5"/>
    <property type="match status" value="1"/>
</dbReference>
<dbReference type="Proteomes" id="UP000500938">
    <property type="component" value="Chromosome"/>
</dbReference>
<dbReference type="Gene3D" id="3.30.70.870">
    <property type="entry name" value="Elongation Factor G (Translational Gtpase), domain 3"/>
    <property type="match status" value="1"/>
</dbReference>
<dbReference type="GO" id="GO:0003924">
    <property type="term" value="F:GTPase activity"/>
    <property type="evidence" value="ECO:0007669"/>
    <property type="project" value="InterPro"/>
</dbReference>
<dbReference type="Gene3D" id="3.40.50.300">
    <property type="entry name" value="P-loop containing nucleotide triphosphate hydrolases"/>
    <property type="match status" value="1"/>
</dbReference>
<dbReference type="CDD" id="cd03713">
    <property type="entry name" value="EFG_mtEFG_C"/>
    <property type="match status" value="1"/>
</dbReference>
<keyword evidence="5" id="KW-0342">GTP-binding</keyword>
<dbReference type="GO" id="GO:0003746">
    <property type="term" value="F:translation elongation factor activity"/>
    <property type="evidence" value="ECO:0007669"/>
    <property type="project" value="UniProtKB-KW"/>
</dbReference>
<dbReference type="AlphaFoldDB" id="A0A6M4ISA7"/>
<dbReference type="Pfam" id="PF14492">
    <property type="entry name" value="EFG_III"/>
    <property type="match status" value="1"/>
</dbReference>
<dbReference type="InterPro" id="IPR027417">
    <property type="entry name" value="P-loop_NTPase"/>
</dbReference>
<dbReference type="Pfam" id="PF00009">
    <property type="entry name" value="GTP_EFTU"/>
    <property type="match status" value="1"/>
</dbReference>
<dbReference type="EMBL" id="CP053085">
    <property type="protein sequence ID" value="QJR36326.1"/>
    <property type="molecule type" value="Genomic_DNA"/>
</dbReference>
<dbReference type="Pfam" id="PF22042">
    <property type="entry name" value="EF-G_D2"/>
    <property type="match status" value="1"/>
</dbReference>
<evidence type="ECO:0000256" key="4">
    <source>
        <dbReference type="ARBA" id="ARBA00022917"/>
    </source>
</evidence>
<dbReference type="CDD" id="cd04088">
    <property type="entry name" value="EFG_mtEFG_II"/>
    <property type="match status" value="1"/>
</dbReference>
<evidence type="ECO:0000313" key="9">
    <source>
        <dbReference type="Proteomes" id="UP000500938"/>
    </source>
</evidence>
<dbReference type="PROSITE" id="PS51722">
    <property type="entry name" value="G_TR_2"/>
    <property type="match status" value="1"/>
</dbReference>
<dbReference type="Gene3D" id="3.30.70.240">
    <property type="match status" value="1"/>
</dbReference>
<sequence>MSGYEWEGTMREYDSAGIRNIAVVGHGGSGKTSLVDALCFAAGSGKRHGNVRDGTALTDHLPEEIERGYSISLGCAYAEWMDSKINFIDTPGSLDFQGDALAGLAAADGALCVIGGVNGVEVGTERAFSAAVAKQDPVLFVVSMMDKELADFDRIYAQIKERLTTKVVPVEIPIGTGANFRGVINLFTQRAYMYTSGAKGEFVEADVPAECAVRFARYRQELIEAISATDDALLERYLDGGEIDRDTALHGMKDAMARLDLFPLFCASADSMIGVRALLTELVQLMPNAYEMEEIHALTGAEGHHKIQLHAKDDGPFAALVFKTLAEPHVGDVSYFRVLSGRVGSGQDVYNATRDVGEKLGHLSIPCGRERVEVGMLHAGDIGCVTKLRNTHTNDTLSTREHPIRLAAIEFPEPVVQFAVRAAVRSDEEKLQLGLHRLHDEDPTFSVHYNPETHETIVGGMGERHLDVSMAVLRRKFGVQAELAKPRIAFRETLSAKAEGQGRHKKQTGGRGQFGDCWVRLSPMPRGEGYLFDDAIVGGVIPSKYIPAVDRGVQEAAARGVLGGFPLVDFRAELYDGSTHSVDSNEMAFKMAGILAFKAVAPKCRPVLLEPLDLLEITVPDRFLGDVLGDLSGRRGHILGTDSTGSRSVVRAVVPQSELHLYATQLFSLTHGHGQFVRRFNGYEQVPSEATQKIVAEYAKEREAVEA</sequence>
<dbReference type="RefSeq" id="WP_171225758.1">
    <property type="nucleotide sequence ID" value="NZ_CP053085.1"/>
</dbReference>
<dbReference type="CDD" id="cd16262">
    <property type="entry name" value="EFG_III"/>
    <property type="match status" value="1"/>
</dbReference>
<dbReference type="GO" id="GO:0032790">
    <property type="term" value="P:ribosome disassembly"/>
    <property type="evidence" value="ECO:0007669"/>
    <property type="project" value="TreeGrafter"/>
</dbReference>
<protein>
    <recommendedName>
        <fullName evidence="1">Elongation factor G</fullName>
    </recommendedName>
</protein>
<dbReference type="SMART" id="SM00889">
    <property type="entry name" value="EFG_IV"/>
    <property type="match status" value="1"/>
</dbReference>
<dbReference type="InterPro" id="IPR005517">
    <property type="entry name" value="Transl_elong_EFG/EF2_IV"/>
</dbReference>
<dbReference type="CDD" id="cd01434">
    <property type="entry name" value="EFG_mtEFG1_IV"/>
    <property type="match status" value="1"/>
</dbReference>
<gene>
    <name evidence="8" type="ORF">HKW67_12825</name>
</gene>
<dbReference type="InterPro" id="IPR053905">
    <property type="entry name" value="EF-G-like_DII"/>
</dbReference>
<dbReference type="SUPFAM" id="SSF54211">
    <property type="entry name" value="Ribosomal protein S5 domain 2-like"/>
    <property type="match status" value="1"/>
</dbReference>
<dbReference type="InterPro" id="IPR005225">
    <property type="entry name" value="Small_GTP-bd"/>
</dbReference>
<dbReference type="KEGG" id="ggr:HKW67_12825"/>
<dbReference type="SUPFAM" id="SSF50447">
    <property type="entry name" value="Translation proteins"/>
    <property type="match status" value="1"/>
</dbReference>
<dbReference type="PRINTS" id="PR00315">
    <property type="entry name" value="ELONGATNFCT"/>
</dbReference>
<keyword evidence="9" id="KW-1185">Reference proteome</keyword>
<keyword evidence="3 8" id="KW-0251">Elongation factor</keyword>
<dbReference type="PANTHER" id="PTHR43261:SF6">
    <property type="entry name" value="ELONGATION FACTOR G-LIKE PROTEIN"/>
    <property type="match status" value="1"/>
</dbReference>
<keyword evidence="4" id="KW-0648">Protein biosynthesis</keyword>
<dbReference type="SMART" id="SM00838">
    <property type="entry name" value="EFG_C"/>
    <property type="match status" value="1"/>
</dbReference>
<proteinExistence type="predicted"/>
<dbReference type="FunFam" id="3.30.70.240:FF:000001">
    <property type="entry name" value="Elongation factor G"/>
    <property type="match status" value="1"/>
</dbReference>
<dbReference type="InterPro" id="IPR020568">
    <property type="entry name" value="Ribosomal_Su5_D2-typ_SF"/>
</dbReference>
<name>A0A6M4ISA7_9BACT</name>
<dbReference type="InterPro" id="IPR000795">
    <property type="entry name" value="T_Tr_GTP-bd_dom"/>
</dbReference>
<dbReference type="Gene3D" id="3.30.230.10">
    <property type="match status" value="1"/>
</dbReference>
<dbReference type="GO" id="GO:0005525">
    <property type="term" value="F:GTP binding"/>
    <property type="evidence" value="ECO:0007669"/>
    <property type="project" value="UniProtKB-KW"/>
</dbReference>
<comment type="function">
    <text evidence="6">Catalyzes the GTP-dependent ribosomal translocation step during translation elongation. During this step, the ribosome changes from the pre-translocational (PRE) to the post-translocational (POST) state as the newly formed A-site-bound peptidyl-tRNA and P-site-bound deacylated tRNA move to the P and E sites, respectively. Catalyzes the coordinated movement of the two tRNA molecules, the mRNA and conformational changes in the ribosome.</text>
</comment>
<dbReference type="PANTHER" id="PTHR43261">
    <property type="entry name" value="TRANSLATION ELONGATION FACTOR G-RELATED"/>
    <property type="match status" value="1"/>
</dbReference>
<dbReference type="InterPro" id="IPR041095">
    <property type="entry name" value="EFG_II"/>
</dbReference>
<evidence type="ECO:0000256" key="1">
    <source>
        <dbReference type="ARBA" id="ARBA00017872"/>
    </source>
</evidence>
<dbReference type="InterPro" id="IPR000640">
    <property type="entry name" value="EFG_V-like"/>
</dbReference>
<dbReference type="InterPro" id="IPR035649">
    <property type="entry name" value="EFG_V"/>
</dbReference>
<dbReference type="SUPFAM" id="SSF52540">
    <property type="entry name" value="P-loop containing nucleoside triphosphate hydrolases"/>
    <property type="match status" value="1"/>
</dbReference>
<evidence type="ECO:0000256" key="6">
    <source>
        <dbReference type="ARBA" id="ARBA00024731"/>
    </source>
</evidence>
<evidence type="ECO:0000259" key="7">
    <source>
        <dbReference type="PROSITE" id="PS51722"/>
    </source>
</evidence>
<evidence type="ECO:0000313" key="8">
    <source>
        <dbReference type="EMBL" id="QJR36326.1"/>
    </source>
</evidence>
<dbReference type="NCBIfam" id="TIGR00231">
    <property type="entry name" value="small_GTP"/>
    <property type="match status" value="1"/>
</dbReference>
<dbReference type="SUPFAM" id="SSF54980">
    <property type="entry name" value="EF-G C-terminal domain-like"/>
    <property type="match status" value="2"/>
</dbReference>
<keyword evidence="2" id="KW-0547">Nucleotide-binding</keyword>
<dbReference type="InterPro" id="IPR009022">
    <property type="entry name" value="EFG_III"/>
</dbReference>
<dbReference type="InterPro" id="IPR035647">
    <property type="entry name" value="EFG_III/V"/>
</dbReference>
<evidence type="ECO:0000256" key="5">
    <source>
        <dbReference type="ARBA" id="ARBA00023134"/>
    </source>
</evidence>
<accession>A0A6M4ISA7</accession>
<dbReference type="Pfam" id="PF03764">
    <property type="entry name" value="EFG_IV"/>
    <property type="match status" value="1"/>
</dbReference>
<dbReference type="InterPro" id="IPR047872">
    <property type="entry name" value="EFG_IV"/>
</dbReference>
<dbReference type="Gene3D" id="2.40.30.10">
    <property type="entry name" value="Translation factors"/>
    <property type="match status" value="1"/>
</dbReference>
<feature type="domain" description="Tr-type G" evidence="7">
    <location>
        <begin position="16"/>
        <end position="290"/>
    </location>
</feature>
<dbReference type="InterPro" id="IPR014721">
    <property type="entry name" value="Ribsml_uS5_D2-typ_fold_subgr"/>
</dbReference>
<dbReference type="FunFam" id="3.30.230.10:FF:000003">
    <property type="entry name" value="Elongation factor G"/>
    <property type="match status" value="1"/>
</dbReference>
<evidence type="ECO:0000256" key="3">
    <source>
        <dbReference type="ARBA" id="ARBA00022768"/>
    </source>
</evidence>
<dbReference type="InterPro" id="IPR009000">
    <property type="entry name" value="Transl_B-barrel_sf"/>
</dbReference>